<evidence type="ECO:0000313" key="2">
    <source>
        <dbReference type="Proteomes" id="UP000467132"/>
    </source>
</evidence>
<name>A0A845R0B4_9CLOT</name>
<protein>
    <submittedName>
        <fullName evidence="1">Uncharacterized protein</fullName>
    </submittedName>
</protein>
<reference evidence="1 2" key="1">
    <citation type="submission" date="2018-08" db="EMBL/GenBank/DDBJ databases">
        <title>Murine metabolic-syndrome-specific gut microbial biobank.</title>
        <authorList>
            <person name="Liu C."/>
        </authorList>
    </citation>
    <scope>NUCLEOTIDE SEQUENCE [LARGE SCALE GENOMIC DNA]</scope>
    <source>
        <strain evidence="1 2">583</strain>
    </source>
</reference>
<comment type="caution">
    <text evidence="1">The sequence shown here is derived from an EMBL/GenBank/DDBJ whole genome shotgun (WGS) entry which is preliminary data.</text>
</comment>
<dbReference type="AlphaFoldDB" id="A0A845R0B4"/>
<organism evidence="1 2">
    <name type="scientific">Senegalia massiliensis</name>
    <dbReference type="NCBI Taxonomy" id="1720316"/>
    <lineage>
        <taxon>Bacteria</taxon>
        <taxon>Bacillati</taxon>
        <taxon>Bacillota</taxon>
        <taxon>Clostridia</taxon>
        <taxon>Eubacteriales</taxon>
        <taxon>Clostridiaceae</taxon>
        <taxon>Senegalia</taxon>
    </lineage>
</organism>
<dbReference type="EMBL" id="QXXA01000012">
    <property type="protein sequence ID" value="NBI07439.1"/>
    <property type="molecule type" value="Genomic_DNA"/>
</dbReference>
<accession>A0A845R0B4</accession>
<keyword evidence="2" id="KW-1185">Reference proteome</keyword>
<sequence>MNISIAMITKNFNFNTGLDDFLKNAEKFGHKIYSVIVVYSHKIDKTTVKYFSKKVKVHAVKINDKSDLYKDLLYKGVSSKDINRLLKVKTLSTDGIVPYGINRNHAILKAMLTGTDILFFIDTDVYPYVLRKEKGQIIKEEIDFIGSHMTYMKKENIIVTTSDYSGYYIIPPMEFEGMKELFIGLQKEIIYEYIKNYNIHNCLKIDSEIKEPFVRHKILGGNLAIKLETFDKLPPFYSSYYSPDGKNNVLSRGEDTILGLKSKTIKEDFIDIDVKIFHDTYNNYPNVPDIKNNKNIKDRFYYACLGWIGRNPFLNWLMEEDLSNIEEEQLKNIKFGSLKLSEYLNDDRFLILPEALENSYNNLPHVIKDYKKTIKSWEKTMIKLKKGDGIYEDIIN</sequence>
<gene>
    <name evidence="1" type="ORF">D3Z33_11315</name>
</gene>
<evidence type="ECO:0000313" key="1">
    <source>
        <dbReference type="EMBL" id="NBI07439.1"/>
    </source>
</evidence>
<proteinExistence type="predicted"/>
<dbReference type="OrthoDB" id="39946at2"/>
<dbReference type="RefSeq" id="WP_160197901.1">
    <property type="nucleotide sequence ID" value="NZ_QXXA01000012.1"/>
</dbReference>
<dbReference type="Proteomes" id="UP000467132">
    <property type="component" value="Unassembled WGS sequence"/>
</dbReference>